<evidence type="ECO:0000256" key="14">
    <source>
        <dbReference type="ARBA" id="ARBA00049244"/>
    </source>
</evidence>
<comment type="subcellular location">
    <subcellularLocation>
        <location evidence="1 15">Cytoplasm</location>
    </subcellularLocation>
</comment>
<dbReference type="GO" id="GO:0003887">
    <property type="term" value="F:DNA-directed DNA polymerase activity"/>
    <property type="evidence" value="ECO:0007669"/>
    <property type="project" value="UniProtKB-UniRule"/>
</dbReference>
<dbReference type="GO" id="GO:0006261">
    <property type="term" value="P:DNA-templated DNA replication"/>
    <property type="evidence" value="ECO:0007669"/>
    <property type="project" value="UniProtKB-UniRule"/>
</dbReference>
<dbReference type="GO" id="GO:0042276">
    <property type="term" value="P:error-prone translesion synthesis"/>
    <property type="evidence" value="ECO:0007669"/>
    <property type="project" value="TreeGrafter"/>
</dbReference>
<evidence type="ECO:0000256" key="4">
    <source>
        <dbReference type="ARBA" id="ARBA00022490"/>
    </source>
</evidence>
<dbReference type="OrthoDB" id="9808813at2"/>
<evidence type="ECO:0000256" key="12">
    <source>
        <dbReference type="ARBA" id="ARBA00023125"/>
    </source>
</evidence>
<evidence type="ECO:0000256" key="15">
    <source>
        <dbReference type="HAMAP-Rule" id="MF_01113"/>
    </source>
</evidence>
<dbReference type="GeneID" id="78275250"/>
<dbReference type="SUPFAM" id="SSF100879">
    <property type="entry name" value="Lesion bypass DNA polymerase (Y-family), little finger domain"/>
    <property type="match status" value="1"/>
</dbReference>
<evidence type="ECO:0000256" key="8">
    <source>
        <dbReference type="ARBA" id="ARBA00022723"/>
    </source>
</evidence>
<evidence type="ECO:0000313" key="17">
    <source>
        <dbReference type="EMBL" id="OLU46875.1"/>
    </source>
</evidence>
<dbReference type="GO" id="GO:0006281">
    <property type="term" value="P:DNA repair"/>
    <property type="evidence" value="ECO:0007669"/>
    <property type="project" value="UniProtKB-UniRule"/>
</dbReference>
<comment type="cofactor">
    <cofactor evidence="15">
        <name>Mg(2+)</name>
        <dbReference type="ChEBI" id="CHEBI:18420"/>
    </cofactor>
    <text evidence="15">Binds 2 magnesium ions per subunit.</text>
</comment>
<feature type="binding site" evidence="15">
    <location>
        <position position="103"/>
    </location>
    <ligand>
        <name>Mg(2+)</name>
        <dbReference type="ChEBI" id="CHEBI:18420"/>
    </ligand>
</feature>
<keyword evidence="5 15" id="KW-0808">Transferase</keyword>
<proteinExistence type="inferred from homology"/>
<name>A0A1U7NNH1_9FIRM</name>
<dbReference type="Proteomes" id="UP000186705">
    <property type="component" value="Unassembled WGS sequence"/>
</dbReference>
<dbReference type="FunFam" id="3.40.1170.60:FF:000001">
    <property type="entry name" value="DNA polymerase IV"/>
    <property type="match status" value="1"/>
</dbReference>
<evidence type="ECO:0000256" key="7">
    <source>
        <dbReference type="ARBA" id="ARBA00022705"/>
    </source>
</evidence>
<dbReference type="InterPro" id="IPR001126">
    <property type="entry name" value="UmuC"/>
</dbReference>
<gene>
    <name evidence="15" type="primary">dinB</name>
    <name evidence="17" type="ORF">BO225_04710</name>
</gene>
<dbReference type="NCBIfam" id="NF002677">
    <property type="entry name" value="PRK02406.1"/>
    <property type="match status" value="1"/>
</dbReference>
<dbReference type="Gene3D" id="1.10.150.20">
    <property type="entry name" value="5' to 3' exonuclease, C-terminal subdomain"/>
    <property type="match status" value="1"/>
</dbReference>
<feature type="binding site" evidence="15">
    <location>
        <position position="9"/>
    </location>
    <ligand>
        <name>Mg(2+)</name>
        <dbReference type="ChEBI" id="CHEBI:18420"/>
    </ligand>
</feature>
<dbReference type="Pfam" id="PF11798">
    <property type="entry name" value="IMS_HHH"/>
    <property type="match status" value="1"/>
</dbReference>
<dbReference type="CDD" id="cd03586">
    <property type="entry name" value="PolY_Pol_IV_kappa"/>
    <property type="match status" value="1"/>
</dbReference>
<keyword evidence="11 15" id="KW-0239">DNA-directed DNA polymerase</keyword>
<dbReference type="InterPro" id="IPR017961">
    <property type="entry name" value="DNA_pol_Y-fam_little_finger"/>
</dbReference>
<evidence type="ECO:0000256" key="3">
    <source>
        <dbReference type="ARBA" id="ARBA00022457"/>
    </source>
</evidence>
<comment type="similarity">
    <text evidence="2 15">Belongs to the DNA polymerase type-Y family.</text>
</comment>
<evidence type="ECO:0000256" key="1">
    <source>
        <dbReference type="ARBA" id="ARBA00004496"/>
    </source>
</evidence>
<dbReference type="Pfam" id="PF00817">
    <property type="entry name" value="IMS"/>
    <property type="match status" value="1"/>
</dbReference>
<evidence type="ECO:0000256" key="11">
    <source>
        <dbReference type="ARBA" id="ARBA00022932"/>
    </source>
</evidence>
<evidence type="ECO:0000313" key="18">
    <source>
        <dbReference type="Proteomes" id="UP000186705"/>
    </source>
</evidence>
<evidence type="ECO:0000259" key="16">
    <source>
        <dbReference type="PROSITE" id="PS50173"/>
    </source>
</evidence>
<dbReference type="PANTHER" id="PTHR11076:SF33">
    <property type="entry name" value="DNA POLYMERASE KAPPA"/>
    <property type="match status" value="1"/>
</dbReference>
<keyword evidence="3 15" id="KW-0515">Mutator protein</keyword>
<keyword evidence="10 15" id="KW-0460">Magnesium</keyword>
<dbReference type="InterPro" id="IPR036775">
    <property type="entry name" value="DNA_pol_Y-fam_lit_finger_sf"/>
</dbReference>
<evidence type="ECO:0000256" key="2">
    <source>
        <dbReference type="ARBA" id="ARBA00010945"/>
    </source>
</evidence>
<dbReference type="GO" id="GO:0003684">
    <property type="term" value="F:damaged DNA binding"/>
    <property type="evidence" value="ECO:0007669"/>
    <property type="project" value="InterPro"/>
</dbReference>
<evidence type="ECO:0000256" key="5">
    <source>
        <dbReference type="ARBA" id="ARBA00022679"/>
    </source>
</evidence>
<feature type="active site" evidence="15">
    <location>
        <position position="104"/>
    </location>
</feature>
<dbReference type="PROSITE" id="PS50173">
    <property type="entry name" value="UMUC"/>
    <property type="match status" value="1"/>
</dbReference>
<keyword evidence="6 15" id="KW-0548">Nucleotidyltransferase</keyword>
<evidence type="ECO:0000256" key="10">
    <source>
        <dbReference type="ARBA" id="ARBA00022842"/>
    </source>
</evidence>
<dbReference type="EC" id="2.7.7.7" evidence="15"/>
<comment type="subunit">
    <text evidence="15">Monomer.</text>
</comment>
<dbReference type="InterPro" id="IPR043502">
    <property type="entry name" value="DNA/RNA_pol_sf"/>
</dbReference>
<keyword evidence="4 15" id="KW-0963">Cytoplasm</keyword>
<dbReference type="GO" id="GO:0000287">
    <property type="term" value="F:magnesium ion binding"/>
    <property type="evidence" value="ECO:0007669"/>
    <property type="project" value="UniProtKB-UniRule"/>
</dbReference>
<comment type="catalytic activity">
    <reaction evidence="14 15">
        <text>DNA(n) + a 2'-deoxyribonucleoside 5'-triphosphate = DNA(n+1) + diphosphate</text>
        <dbReference type="Rhea" id="RHEA:22508"/>
        <dbReference type="Rhea" id="RHEA-COMP:17339"/>
        <dbReference type="Rhea" id="RHEA-COMP:17340"/>
        <dbReference type="ChEBI" id="CHEBI:33019"/>
        <dbReference type="ChEBI" id="CHEBI:61560"/>
        <dbReference type="ChEBI" id="CHEBI:173112"/>
        <dbReference type="EC" id="2.7.7.7"/>
    </reaction>
</comment>
<comment type="function">
    <text evidence="15">Poorly processive, error-prone DNA polymerase involved in untargeted mutagenesis. Copies undamaged DNA at stalled replication forks, which arise in vivo from mismatched or misaligned primer ends. These misaligned primers can be extended by PolIV. Exhibits no 3'-5' exonuclease (proofreading) activity. May be involved in translesional synthesis, in conjunction with the beta clamp from PolIII.</text>
</comment>
<dbReference type="Gene3D" id="3.30.1490.100">
    <property type="entry name" value="DNA polymerase, Y-family, little finger domain"/>
    <property type="match status" value="1"/>
</dbReference>
<dbReference type="HAMAP" id="MF_01113">
    <property type="entry name" value="DNApol_IV"/>
    <property type="match status" value="1"/>
</dbReference>
<accession>A0A1U7NNH1</accession>
<dbReference type="EMBL" id="MPKA01000058">
    <property type="protein sequence ID" value="OLU46875.1"/>
    <property type="molecule type" value="Genomic_DNA"/>
</dbReference>
<evidence type="ECO:0000256" key="9">
    <source>
        <dbReference type="ARBA" id="ARBA00022763"/>
    </source>
</evidence>
<dbReference type="PANTHER" id="PTHR11076">
    <property type="entry name" value="DNA REPAIR POLYMERASE UMUC / TRANSFERASE FAMILY MEMBER"/>
    <property type="match status" value="1"/>
</dbReference>
<keyword evidence="12 15" id="KW-0238">DNA-binding</keyword>
<comment type="caution">
    <text evidence="17">The sequence shown here is derived from an EMBL/GenBank/DDBJ whole genome shotgun (WGS) entry which is preliminary data.</text>
</comment>
<dbReference type="InterPro" id="IPR024728">
    <property type="entry name" value="PolY_HhH_motif"/>
</dbReference>
<feature type="domain" description="UmuC" evidence="16">
    <location>
        <begin position="5"/>
        <end position="185"/>
    </location>
</feature>
<keyword evidence="8 15" id="KW-0479">Metal-binding</keyword>
<dbReference type="SUPFAM" id="SSF56672">
    <property type="entry name" value="DNA/RNA polymerases"/>
    <property type="match status" value="1"/>
</dbReference>
<dbReference type="GO" id="GO:0009432">
    <property type="term" value="P:SOS response"/>
    <property type="evidence" value="ECO:0007669"/>
    <property type="project" value="TreeGrafter"/>
</dbReference>
<dbReference type="Gene3D" id="3.30.70.270">
    <property type="match status" value="1"/>
</dbReference>
<keyword evidence="7 15" id="KW-0235">DNA replication</keyword>
<keyword evidence="13 15" id="KW-0234">DNA repair</keyword>
<keyword evidence="18" id="KW-1185">Reference proteome</keyword>
<protein>
    <recommendedName>
        <fullName evidence="15">DNA polymerase IV</fullName>
        <shortName evidence="15">Pol IV</shortName>
        <ecNumber evidence="15">2.7.7.7</ecNumber>
    </recommendedName>
</protein>
<dbReference type="InterPro" id="IPR050116">
    <property type="entry name" value="DNA_polymerase-Y"/>
</dbReference>
<dbReference type="AlphaFoldDB" id="A0A1U7NNH1"/>
<dbReference type="Pfam" id="PF11799">
    <property type="entry name" value="IMS_C"/>
    <property type="match status" value="1"/>
</dbReference>
<feature type="site" description="Substrate discrimination" evidence="15">
    <location>
        <position position="14"/>
    </location>
</feature>
<dbReference type="STRING" id="1862672.BO225_04710"/>
<reference evidence="17 18" key="1">
    <citation type="submission" date="2016-11" db="EMBL/GenBank/DDBJ databases">
        <title>Description of two novel members of the family Erysipelotrichaceae: Ileibacterium lipovorans gen. nov., sp. nov. and Dubosiella newyorkensis, gen. nov., sp. nov.</title>
        <authorList>
            <person name="Cox L.M."/>
            <person name="Sohn J."/>
            <person name="Tyrrell K.L."/>
            <person name="Citron D.M."/>
            <person name="Lawson P.A."/>
            <person name="Patel N.B."/>
            <person name="Iizumi T."/>
            <person name="Perez-Perez G.I."/>
            <person name="Goldstein E.J."/>
            <person name="Blaser M.J."/>
        </authorList>
    </citation>
    <scope>NUCLEOTIDE SEQUENCE [LARGE SCALE GENOMIC DNA]</scope>
    <source>
        <strain evidence="17 18">NYU-BL-A4</strain>
    </source>
</reference>
<dbReference type="GO" id="GO:0005829">
    <property type="term" value="C:cytosol"/>
    <property type="evidence" value="ECO:0007669"/>
    <property type="project" value="TreeGrafter"/>
</dbReference>
<dbReference type="InterPro" id="IPR043128">
    <property type="entry name" value="Rev_trsase/Diguanyl_cyclase"/>
</dbReference>
<dbReference type="RefSeq" id="WP_076341130.1">
    <property type="nucleotide sequence ID" value="NZ_CAJTMI010000002.1"/>
</dbReference>
<organism evidence="17 18">
    <name type="scientific">Dubosiella newyorkensis</name>
    <dbReference type="NCBI Taxonomy" id="1862672"/>
    <lineage>
        <taxon>Bacteria</taxon>
        <taxon>Bacillati</taxon>
        <taxon>Bacillota</taxon>
        <taxon>Erysipelotrichia</taxon>
        <taxon>Erysipelotrichales</taxon>
        <taxon>Erysipelotrichaceae</taxon>
        <taxon>Dubosiella</taxon>
    </lineage>
</organism>
<dbReference type="Gene3D" id="3.40.1170.60">
    <property type="match status" value="1"/>
</dbReference>
<dbReference type="InterPro" id="IPR022880">
    <property type="entry name" value="DNApol_IV"/>
</dbReference>
<evidence type="ECO:0000256" key="6">
    <source>
        <dbReference type="ARBA" id="ARBA00022695"/>
    </source>
</evidence>
<evidence type="ECO:0000256" key="13">
    <source>
        <dbReference type="ARBA" id="ARBA00023204"/>
    </source>
</evidence>
<sequence>MAKVLFHIDLNAFFASAEEIRHPEYKGKPIAIGSLSSRGVLSTANYIAREYGVHSAMPVFMAKEKCPELIIIPGDYPYYRSLSNAFFNYLRRYSDKLEPVSIDECFLDVSEEIKKYKRPLDMAVQIQQGLKEETGLTCSIGVAPNRFLAKMASDMRKPNGITVIRKSEIPNKLWPLTIDKMIGIGKKSVPLLEKNGIHLIKDIADPENENKIMRLLGKNGYSLIQKARGLSSAKLNFSTSHKSVSLSKTYPVDLFTEEEVLMRARELAQELSLRMKRKHQKGRLISLVLRDTEFHNQMRSITLKQDTNDFALIYETIQALVEENFEEVGYRHIGISVGSLKNESAIVEQPTIFEKPINTTQDILIQLNKAMPGHVFMSASDLLKRKEKGVDRSDEPK</sequence>
<keyword evidence="9 15" id="KW-0227">DNA damage</keyword>